<accession>A0ABN2A9J6</accession>
<dbReference type="Gene3D" id="1.20.120.450">
    <property type="entry name" value="dinb family like domain"/>
    <property type="match status" value="1"/>
</dbReference>
<reference evidence="1 2" key="1">
    <citation type="journal article" date="2019" name="Int. J. Syst. Evol. Microbiol.">
        <title>The Global Catalogue of Microorganisms (GCM) 10K type strain sequencing project: providing services to taxonomists for standard genome sequencing and annotation.</title>
        <authorList>
            <consortium name="The Broad Institute Genomics Platform"/>
            <consortium name="The Broad Institute Genome Sequencing Center for Infectious Disease"/>
            <person name="Wu L."/>
            <person name="Ma J."/>
        </authorList>
    </citation>
    <scope>NUCLEOTIDE SEQUENCE [LARGE SCALE GENOMIC DNA]</scope>
    <source>
        <strain evidence="1 2">JCM 15933</strain>
    </source>
</reference>
<gene>
    <name evidence="1" type="ORF">GCM10009827_031360</name>
</gene>
<evidence type="ECO:0000313" key="1">
    <source>
        <dbReference type="EMBL" id="GAA1514378.1"/>
    </source>
</evidence>
<keyword evidence="2" id="KW-1185">Reference proteome</keyword>
<evidence type="ECO:0000313" key="2">
    <source>
        <dbReference type="Proteomes" id="UP001501470"/>
    </source>
</evidence>
<dbReference type="SUPFAM" id="SSF109854">
    <property type="entry name" value="DinB/YfiT-like putative metalloenzymes"/>
    <property type="match status" value="1"/>
</dbReference>
<comment type="caution">
    <text evidence="1">The sequence shown here is derived from an EMBL/GenBank/DDBJ whole genome shotgun (WGS) entry which is preliminary data.</text>
</comment>
<name>A0ABN2A9J6_9ACTN</name>
<sequence>MRTRTGALTVAGVERVPLDENAATRQRLTALIDSLGDDDLARPVTPSWSVATVLAQLAFWDRWAQTLVRRWRSGELPPPSVPPWYDDALNHTLLPTWQALPGREAAQIARAAAEAADREIEKAETPVVAGILASGQANLLDRATPRNDALDRIERALR</sequence>
<organism evidence="1 2">
    <name type="scientific">Dactylosporangium maewongense</name>
    <dbReference type="NCBI Taxonomy" id="634393"/>
    <lineage>
        <taxon>Bacteria</taxon>
        <taxon>Bacillati</taxon>
        <taxon>Actinomycetota</taxon>
        <taxon>Actinomycetes</taxon>
        <taxon>Micromonosporales</taxon>
        <taxon>Micromonosporaceae</taxon>
        <taxon>Dactylosporangium</taxon>
    </lineage>
</organism>
<dbReference type="InterPro" id="IPR034660">
    <property type="entry name" value="DinB/YfiT-like"/>
</dbReference>
<evidence type="ECO:0008006" key="3">
    <source>
        <dbReference type="Google" id="ProtNLM"/>
    </source>
</evidence>
<proteinExistence type="predicted"/>
<dbReference type="EMBL" id="BAAAQD010000005">
    <property type="protein sequence ID" value="GAA1514378.1"/>
    <property type="molecule type" value="Genomic_DNA"/>
</dbReference>
<dbReference type="Proteomes" id="UP001501470">
    <property type="component" value="Unassembled WGS sequence"/>
</dbReference>
<protein>
    <recommendedName>
        <fullName evidence="3">Mycothiol-dependent maleylpyruvate isomerase metal-binding domain-containing protein</fullName>
    </recommendedName>
</protein>